<keyword evidence="3" id="KW-1185">Reference proteome</keyword>
<evidence type="ECO:0000313" key="3">
    <source>
        <dbReference type="Proteomes" id="UP000482800"/>
    </source>
</evidence>
<gene>
    <name evidence="2" type="ORF">Phou_087100</name>
</gene>
<feature type="region of interest" description="Disordered" evidence="1">
    <location>
        <begin position="1"/>
        <end position="29"/>
    </location>
</feature>
<proteinExistence type="predicted"/>
<dbReference type="Proteomes" id="UP000482800">
    <property type="component" value="Unassembled WGS sequence"/>
</dbReference>
<sequence length="242" mass="25154">MLLAGCGGDTPAASTPSTPPASPSASPESAATTIQRALERSFATTFTLRTSIRSKGARINMDAQIDPVGRVFWATGNLPGPTEMRQLGETMYLKSDLVKGGRTWLSIDIRRLGPDSSLRRTFDPEAQAGLLGGIVSAESLGGGRYKGTADLTKAAGTAGPGSSAANNLEDILRVAADPGRVPFEVRLEPGGRLTLFTYTLATKDGGDMVGELVIGGFGVAVNVDPPPEEDTEEASPAMYDAL</sequence>
<name>A0A6V8KM93_9ACTN</name>
<reference evidence="2 3" key="2">
    <citation type="submission" date="2020-03" db="EMBL/GenBank/DDBJ databases">
        <authorList>
            <person name="Ichikawa N."/>
            <person name="Kimura A."/>
            <person name="Kitahashi Y."/>
            <person name="Uohara A."/>
        </authorList>
    </citation>
    <scope>NUCLEOTIDE SEQUENCE [LARGE SCALE GENOMIC DNA]</scope>
    <source>
        <strain evidence="2 3">NBRC 108639</strain>
    </source>
</reference>
<protein>
    <recommendedName>
        <fullName evidence="4">Lipoprotein</fullName>
    </recommendedName>
</protein>
<evidence type="ECO:0000256" key="1">
    <source>
        <dbReference type="SAM" id="MobiDB-lite"/>
    </source>
</evidence>
<dbReference type="AlphaFoldDB" id="A0A6V8KM93"/>
<accession>A0A6V8KM93</accession>
<evidence type="ECO:0008006" key="4">
    <source>
        <dbReference type="Google" id="ProtNLM"/>
    </source>
</evidence>
<reference evidence="2 3" key="1">
    <citation type="submission" date="2020-03" db="EMBL/GenBank/DDBJ databases">
        <title>Whole genome shotgun sequence of Phytohabitans houttuyneae NBRC 108639.</title>
        <authorList>
            <person name="Komaki H."/>
            <person name="Tamura T."/>
        </authorList>
    </citation>
    <scope>NUCLEOTIDE SEQUENCE [LARGE SCALE GENOMIC DNA]</scope>
    <source>
        <strain evidence="2 3">NBRC 108639</strain>
    </source>
</reference>
<dbReference type="EMBL" id="BLPF01000003">
    <property type="protein sequence ID" value="GFJ84530.1"/>
    <property type="molecule type" value="Genomic_DNA"/>
</dbReference>
<dbReference type="Gene3D" id="2.50.20.20">
    <property type="match status" value="1"/>
</dbReference>
<evidence type="ECO:0000313" key="2">
    <source>
        <dbReference type="EMBL" id="GFJ84530.1"/>
    </source>
</evidence>
<organism evidence="2 3">
    <name type="scientific">Phytohabitans houttuyneae</name>
    <dbReference type="NCBI Taxonomy" id="1076126"/>
    <lineage>
        <taxon>Bacteria</taxon>
        <taxon>Bacillati</taxon>
        <taxon>Actinomycetota</taxon>
        <taxon>Actinomycetes</taxon>
        <taxon>Micromonosporales</taxon>
        <taxon>Micromonosporaceae</taxon>
    </lineage>
</organism>
<comment type="caution">
    <text evidence="2">The sequence shown here is derived from an EMBL/GenBank/DDBJ whole genome shotgun (WGS) entry which is preliminary data.</text>
</comment>